<dbReference type="GO" id="GO:0016020">
    <property type="term" value="C:membrane"/>
    <property type="evidence" value="ECO:0007669"/>
    <property type="project" value="UniProtKB-SubCell"/>
</dbReference>
<accession>A0A650CRH1</accession>
<proteinExistence type="predicted"/>
<dbReference type="PANTHER" id="PTHR43027">
    <property type="entry name" value="DOXORUBICIN RESISTANCE ABC TRANSPORTER PERMEASE PROTEIN DRRC-RELATED"/>
    <property type="match status" value="1"/>
</dbReference>
<dbReference type="InterPro" id="IPR013525">
    <property type="entry name" value="ABC2_TM"/>
</dbReference>
<keyword evidence="3 5" id="KW-1133">Transmembrane helix</keyword>
<evidence type="ECO:0000259" key="6">
    <source>
        <dbReference type="PROSITE" id="PS51012"/>
    </source>
</evidence>
<sequence>MRNVIPTAVAIIKDNLRSRITLGFVIIFPLVLAFIFSLLGQAFQPHITVYVAGNNSSEIASYLNQSKLFIAYVGGNPSYVTLYNAIFVNSTSKVIYYSQLTSNYIPLLQSYLSLYYFHEQTPFTPQETITRATPVAYEISGVVGVITLSNGLFGVTGVGSGYYRDKLVERLASSPIRDYEWVLALMIYEVVITILSSIAILVVGALMGFLPDLGLSFLAGLVLGTLMFSGLGAAILGLTPKEKVFLSNIVANFLVLPLMFISNAFFSPSLFPSFLKAFAEYQPVSLLNDVVRETLVFGELPNPVYLVVIFVLTVIFLGIGSRLLRLREV</sequence>
<reference evidence="7 8" key="1">
    <citation type="submission" date="2019-10" db="EMBL/GenBank/DDBJ databases">
        <title>Genome Sequences from Six Type Strain Members of the Archaeal Family Sulfolobaceae: Acidianus ambivalens, Acidianus infernus, Metallosphaera prunae, Stygiolobus azoricus, Sulfolobus metallicus, and Sulfurisphaera ohwakuensis.</title>
        <authorList>
            <person name="Counts J.A."/>
            <person name="Kelly R.M."/>
        </authorList>
    </citation>
    <scope>NUCLEOTIDE SEQUENCE [LARGE SCALE GENOMIC DNA]</scope>
    <source>
        <strain evidence="7 8">FC6</strain>
    </source>
</reference>
<protein>
    <submittedName>
        <fullName evidence="7">ABC transporter permease</fullName>
    </submittedName>
</protein>
<dbReference type="AlphaFoldDB" id="A0A650CRH1"/>
<dbReference type="RefSeq" id="WP_156007824.1">
    <property type="nucleotide sequence ID" value="NZ_CP045483.1"/>
</dbReference>
<dbReference type="EMBL" id="CP045483">
    <property type="protein sequence ID" value="QGR20373.1"/>
    <property type="molecule type" value="Genomic_DNA"/>
</dbReference>
<evidence type="ECO:0000256" key="1">
    <source>
        <dbReference type="ARBA" id="ARBA00004141"/>
    </source>
</evidence>
<evidence type="ECO:0000256" key="5">
    <source>
        <dbReference type="SAM" id="Phobius"/>
    </source>
</evidence>
<feature type="transmembrane region" description="Helical" evidence="5">
    <location>
        <begin position="215"/>
        <end position="238"/>
    </location>
</feature>
<dbReference type="OrthoDB" id="37087at2157"/>
<evidence type="ECO:0000313" key="8">
    <source>
        <dbReference type="Proteomes" id="UP000423396"/>
    </source>
</evidence>
<feature type="transmembrane region" description="Helical" evidence="5">
    <location>
        <begin position="183"/>
        <end position="209"/>
    </location>
</feature>
<dbReference type="PROSITE" id="PS51012">
    <property type="entry name" value="ABC_TM2"/>
    <property type="match status" value="1"/>
</dbReference>
<comment type="subcellular location">
    <subcellularLocation>
        <location evidence="1">Membrane</location>
        <topology evidence="1">Multi-pass membrane protein</topology>
    </subcellularLocation>
</comment>
<dbReference type="KEGG" id="sazo:D1868_10485"/>
<feature type="transmembrane region" description="Helical" evidence="5">
    <location>
        <begin position="20"/>
        <end position="39"/>
    </location>
</feature>
<dbReference type="InterPro" id="IPR047817">
    <property type="entry name" value="ABC2_TM_bact-type"/>
</dbReference>
<keyword evidence="4 5" id="KW-0472">Membrane</keyword>
<evidence type="ECO:0000256" key="4">
    <source>
        <dbReference type="ARBA" id="ARBA00023136"/>
    </source>
</evidence>
<dbReference type="GeneID" id="42799503"/>
<feature type="domain" description="ABC transmembrane type-2" evidence="6">
    <location>
        <begin position="97"/>
        <end position="327"/>
    </location>
</feature>
<feature type="transmembrane region" description="Helical" evidence="5">
    <location>
        <begin position="304"/>
        <end position="324"/>
    </location>
</feature>
<evidence type="ECO:0000256" key="3">
    <source>
        <dbReference type="ARBA" id="ARBA00022989"/>
    </source>
</evidence>
<feature type="transmembrane region" description="Helical" evidence="5">
    <location>
        <begin position="139"/>
        <end position="163"/>
    </location>
</feature>
<gene>
    <name evidence="7" type="ORF">D1868_10485</name>
</gene>
<name>A0A650CRH1_9CREN</name>
<evidence type="ECO:0000256" key="2">
    <source>
        <dbReference type="ARBA" id="ARBA00022692"/>
    </source>
</evidence>
<keyword evidence="8" id="KW-1185">Reference proteome</keyword>
<dbReference type="Proteomes" id="UP000423396">
    <property type="component" value="Chromosome"/>
</dbReference>
<keyword evidence="2 5" id="KW-0812">Transmembrane</keyword>
<organism evidence="7 8">
    <name type="scientific">Stygiolobus azoricus</name>
    <dbReference type="NCBI Taxonomy" id="41675"/>
    <lineage>
        <taxon>Archaea</taxon>
        <taxon>Thermoproteota</taxon>
        <taxon>Thermoprotei</taxon>
        <taxon>Sulfolobales</taxon>
        <taxon>Sulfolobaceae</taxon>
        <taxon>Stygiolobus</taxon>
    </lineage>
</organism>
<evidence type="ECO:0000313" key="7">
    <source>
        <dbReference type="EMBL" id="QGR20373.1"/>
    </source>
</evidence>
<dbReference type="Pfam" id="PF01061">
    <property type="entry name" value="ABC2_membrane"/>
    <property type="match status" value="1"/>
</dbReference>
<dbReference type="InterPro" id="IPR052902">
    <property type="entry name" value="ABC-2_transporter"/>
</dbReference>
<dbReference type="GO" id="GO:0140359">
    <property type="term" value="F:ABC-type transporter activity"/>
    <property type="evidence" value="ECO:0007669"/>
    <property type="project" value="InterPro"/>
</dbReference>
<dbReference type="PANTHER" id="PTHR43027:SF1">
    <property type="entry name" value="DOXORUBICIN RESISTANCE ABC TRANSPORTER PERMEASE PROTEIN DRRC-RELATED"/>
    <property type="match status" value="1"/>
</dbReference>
<feature type="transmembrane region" description="Helical" evidence="5">
    <location>
        <begin position="245"/>
        <end position="266"/>
    </location>
</feature>